<evidence type="ECO:0000259" key="8">
    <source>
        <dbReference type="PROSITE" id="PS50287"/>
    </source>
</evidence>
<feature type="repeat" description="LDL-receptor class B" evidence="7">
    <location>
        <begin position="1"/>
        <end position="42"/>
    </location>
</feature>
<evidence type="ECO:0000256" key="2">
    <source>
        <dbReference type="ARBA" id="ARBA00022729"/>
    </source>
</evidence>
<dbReference type="Pfam" id="PF00058">
    <property type="entry name" value="Ldl_recept_b"/>
    <property type="match status" value="2"/>
</dbReference>
<proteinExistence type="predicted"/>
<dbReference type="GO" id="GO:0016020">
    <property type="term" value="C:membrane"/>
    <property type="evidence" value="ECO:0007669"/>
    <property type="project" value="InterPro"/>
</dbReference>
<dbReference type="FunFam" id="2.120.10.30:FF:000241">
    <property type="entry name" value="Low-density lipoprotein receptor-related protein 6"/>
    <property type="match status" value="1"/>
</dbReference>
<dbReference type="InterPro" id="IPR050778">
    <property type="entry name" value="Cueball_EGF_LRP_Nidogen"/>
</dbReference>
<dbReference type="SUPFAM" id="SSF56487">
    <property type="entry name" value="SRCR-like"/>
    <property type="match status" value="1"/>
</dbReference>
<keyword evidence="9" id="KW-0449">Lipoprotein</keyword>
<keyword evidence="2" id="KW-0732">Signal</keyword>
<dbReference type="PANTHER" id="PTHR46513">
    <property type="entry name" value="VITELLOGENIN RECEPTOR-LIKE PROTEIN-RELATED-RELATED"/>
    <property type="match status" value="1"/>
</dbReference>
<dbReference type="EMBL" id="BLXT01005122">
    <property type="protein sequence ID" value="GFO20012.1"/>
    <property type="molecule type" value="Genomic_DNA"/>
</dbReference>
<dbReference type="Pfam" id="PF00530">
    <property type="entry name" value="SRCR"/>
    <property type="match status" value="1"/>
</dbReference>
<dbReference type="PROSITE" id="PS50287">
    <property type="entry name" value="SRCR_2"/>
    <property type="match status" value="1"/>
</dbReference>
<dbReference type="PROSITE" id="PS51120">
    <property type="entry name" value="LDLRB"/>
    <property type="match status" value="2"/>
</dbReference>
<dbReference type="SUPFAM" id="SSF63825">
    <property type="entry name" value="YWTD domain"/>
    <property type="match status" value="2"/>
</dbReference>
<gene>
    <name evidence="9" type="ORF">PoB_004651700</name>
</gene>
<evidence type="ECO:0000256" key="5">
    <source>
        <dbReference type="ARBA" id="ARBA00023180"/>
    </source>
</evidence>
<evidence type="ECO:0000313" key="9">
    <source>
        <dbReference type="EMBL" id="GFO20012.1"/>
    </source>
</evidence>
<keyword evidence="4 6" id="KW-1015">Disulfide bond</keyword>
<dbReference type="Proteomes" id="UP000735302">
    <property type="component" value="Unassembled WGS sequence"/>
</dbReference>
<dbReference type="Gene3D" id="2.120.10.30">
    <property type="entry name" value="TolB, C-terminal domain"/>
    <property type="match status" value="2"/>
</dbReference>
<evidence type="ECO:0000256" key="4">
    <source>
        <dbReference type="ARBA" id="ARBA00023157"/>
    </source>
</evidence>
<dbReference type="AlphaFoldDB" id="A0AAV4BM56"/>
<reference evidence="9 10" key="1">
    <citation type="journal article" date="2021" name="Elife">
        <title>Chloroplast acquisition without the gene transfer in kleptoplastic sea slugs, Plakobranchus ocellatus.</title>
        <authorList>
            <person name="Maeda T."/>
            <person name="Takahashi S."/>
            <person name="Yoshida T."/>
            <person name="Shimamura S."/>
            <person name="Takaki Y."/>
            <person name="Nagai Y."/>
            <person name="Toyoda A."/>
            <person name="Suzuki Y."/>
            <person name="Arimoto A."/>
            <person name="Ishii H."/>
            <person name="Satoh N."/>
            <person name="Nishiyama T."/>
            <person name="Hasebe M."/>
            <person name="Maruyama T."/>
            <person name="Minagawa J."/>
            <person name="Obokata J."/>
            <person name="Shigenobu S."/>
        </authorList>
    </citation>
    <scope>NUCLEOTIDE SEQUENCE [LARGE SCALE GENOMIC DNA]</scope>
</reference>
<feature type="repeat" description="LDL-receptor class B" evidence="7">
    <location>
        <begin position="369"/>
        <end position="412"/>
    </location>
</feature>
<evidence type="ECO:0000256" key="1">
    <source>
        <dbReference type="ARBA" id="ARBA00022536"/>
    </source>
</evidence>
<evidence type="ECO:0000256" key="6">
    <source>
        <dbReference type="PROSITE-ProRule" id="PRU00196"/>
    </source>
</evidence>
<sequence length="498" mass="55048">MYWSDWGSSPKIEAANYDGSNRRTLIDTGLTWPNGLAIDYEANKLYFVDGGTGTIETMTLQGGSRREVIKDVGSHFFAVDVFGDYLYYTDWNRNFRELADLRVHKYGSDLQGVTTPSPVHFDPSHVFVRLNGLGFANEGRVEVFANGQWGTICDDNWDSKDANVVCGMLGFDRVNAQATNESRQGGGGGLISMDEVNCLGSESHIVECGFGVSNWASHDCDHNEDAGVICASAGGHNNFIVFADTYSGLLVRMDLYAYSFTSIAQQYSPNPVAVTYDPNDLRIYFTEVTSAFSEIRSSDVLGKDIRTVSGIQNGSIFDGLAIDQAKDILFYTDAGKKTVMSMSPKGGQIRTVASAVDQPRALAVDRKARVVYWTDWGQTPKIEKANYDGTNRQTIATSQLKFPNGIAVDVNSQKVYFCDGGTHRIEVMNTDGTNRQVLYTDYGARFFGLTLTSRYIYYSDWNRSGLMRLDRDGSHLFNAGPPSFTKINAIYAYEAGFS</sequence>
<dbReference type="InterPro" id="IPR011042">
    <property type="entry name" value="6-blade_b-propeller_TolB-like"/>
</dbReference>
<dbReference type="Gene3D" id="3.10.250.10">
    <property type="entry name" value="SRCR-like domain"/>
    <property type="match status" value="1"/>
</dbReference>
<dbReference type="InterPro" id="IPR000033">
    <property type="entry name" value="LDLR_classB_rpt"/>
</dbReference>
<protein>
    <submittedName>
        <fullName evidence="9">Low-density lipoprotein receptor</fullName>
    </submittedName>
</protein>
<comment type="caution">
    <text evidence="6">Lacks conserved residue(s) required for the propagation of feature annotation.</text>
</comment>
<organism evidence="9 10">
    <name type="scientific">Plakobranchus ocellatus</name>
    <dbReference type="NCBI Taxonomy" id="259542"/>
    <lineage>
        <taxon>Eukaryota</taxon>
        <taxon>Metazoa</taxon>
        <taxon>Spiralia</taxon>
        <taxon>Lophotrochozoa</taxon>
        <taxon>Mollusca</taxon>
        <taxon>Gastropoda</taxon>
        <taxon>Heterobranchia</taxon>
        <taxon>Euthyneura</taxon>
        <taxon>Panpulmonata</taxon>
        <taxon>Sacoglossa</taxon>
        <taxon>Placobranchoidea</taxon>
        <taxon>Plakobranchidae</taxon>
        <taxon>Plakobranchus</taxon>
    </lineage>
</organism>
<keyword evidence="3" id="KW-0677">Repeat</keyword>
<evidence type="ECO:0000313" key="10">
    <source>
        <dbReference type="Proteomes" id="UP000735302"/>
    </source>
</evidence>
<dbReference type="InterPro" id="IPR036772">
    <property type="entry name" value="SRCR-like_dom_sf"/>
</dbReference>
<dbReference type="SMART" id="SM00202">
    <property type="entry name" value="SR"/>
    <property type="match status" value="1"/>
</dbReference>
<dbReference type="SMART" id="SM00135">
    <property type="entry name" value="LY"/>
    <property type="match status" value="7"/>
</dbReference>
<keyword evidence="1" id="KW-0245">EGF-like domain</keyword>
<feature type="disulfide bond" evidence="6">
    <location>
        <begin position="198"/>
        <end position="208"/>
    </location>
</feature>
<name>A0AAV4BM56_9GAST</name>
<dbReference type="InterPro" id="IPR001190">
    <property type="entry name" value="SRCR"/>
</dbReference>
<accession>A0AAV4BM56</accession>
<dbReference type="FunFam" id="3.10.250.10:FF:000011">
    <property type="entry name" value="Scavenger receptor class A member 5"/>
    <property type="match status" value="1"/>
</dbReference>
<keyword evidence="5" id="KW-0325">Glycoprotein</keyword>
<evidence type="ECO:0000256" key="7">
    <source>
        <dbReference type="PROSITE-ProRule" id="PRU00461"/>
    </source>
</evidence>
<feature type="domain" description="SRCR" evidence="8">
    <location>
        <begin position="128"/>
        <end position="231"/>
    </location>
</feature>
<dbReference type="PRINTS" id="PR00258">
    <property type="entry name" value="SPERACTRCPTR"/>
</dbReference>
<evidence type="ECO:0000256" key="3">
    <source>
        <dbReference type="ARBA" id="ARBA00022737"/>
    </source>
</evidence>
<keyword evidence="10" id="KW-1185">Reference proteome</keyword>
<keyword evidence="9" id="KW-0675">Receptor</keyword>
<comment type="caution">
    <text evidence="9">The sequence shown here is derived from an EMBL/GenBank/DDBJ whole genome shotgun (WGS) entry which is preliminary data.</text>
</comment>